<organism evidence="2 3">
    <name type="scientific">Botrytis porri</name>
    <dbReference type="NCBI Taxonomy" id="87229"/>
    <lineage>
        <taxon>Eukaryota</taxon>
        <taxon>Fungi</taxon>
        <taxon>Dikarya</taxon>
        <taxon>Ascomycota</taxon>
        <taxon>Pezizomycotina</taxon>
        <taxon>Leotiomycetes</taxon>
        <taxon>Helotiales</taxon>
        <taxon>Sclerotiniaceae</taxon>
        <taxon>Botrytis</taxon>
    </lineage>
</organism>
<dbReference type="EMBL" id="PQXO01000268">
    <property type="protein sequence ID" value="TGO86881.1"/>
    <property type="molecule type" value="Genomic_DNA"/>
</dbReference>
<comment type="caution">
    <text evidence="2">The sequence shown here is derived from an EMBL/GenBank/DDBJ whole genome shotgun (WGS) entry which is preliminary data.</text>
</comment>
<reference evidence="2 3" key="1">
    <citation type="submission" date="2017-12" db="EMBL/GenBank/DDBJ databases">
        <title>Comparative genomics of Botrytis spp.</title>
        <authorList>
            <person name="Valero-Jimenez C.A."/>
            <person name="Tapia P."/>
            <person name="Veloso J."/>
            <person name="Silva-Moreno E."/>
            <person name="Staats M."/>
            <person name="Valdes J.H."/>
            <person name="Van Kan J.A.L."/>
        </authorList>
    </citation>
    <scope>NUCLEOTIDE SEQUENCE [LARGE SCALE GENOMIC DNA]</scope>
    <source>
        <strain evidence="2 3">MUCL3349</strain>
    </source>
</reference>
<feature type="compositionally biased region" description="Polar residues" evidence="1">
    <location>
        <begin position="645"/>
        <end position="665"/>
    </location>
</feature>
<feature type="compositionally biased region" description="Low complexity" evidence="1">
    <location>
        <begin position="524"/>
        <end position="535"/>
    </location>
</feature>
<name>A0A4Z1KLD9_9HELO</name>
<sequence>MSEDRPLRVRSASPRVRLLGNHSRRAKSPSVDPTVEAYRRDVERTIRRDPTSLPVPSVTPRGRSPERATTTETQRHSTDNDVYQEQYNILCERLRAPEPTLLDTTCLLRQAEHRLKTADYMIQYGAEGYTQSEDEAFAREYPAHLFRNLMDAMKLREYLELEAFNERLHLAVLQYDHLKHVQQSRDRANSLEIHCKLLQNSLTDAKSVETLRYEIALLRATADHAESDFNLGDQHQEKLLAIRQKTLNDYFRYEISTEALLRGMCFEFDERARYRRARDDSRRQWDAQLQALYKNHMECYRQLSLGDARVANAASGNTSRENRVGERGEMPHVSLEGPGNPKPVRGRQAVPSGGAAYRPQSHQQSHEAQTTAMPSHPHQTNRGRRQQRKMQQATRKAAQAANRIDNAMRNEKNGDSFGSQVSMQGEHTHRGHKQTRAINNTNGRLGKPDESTRHREAQLRTPLSAPPTQVSPPRKMGFERNHKTNEHGTDSSQPMSPYDISSATIEQAQREGEDSQHNGGAGSELGAEGSATESSNSTTDSTVAMGSSVVSKTALDLAGSNDSAQRSTAGMRGGEDNNPSNERARSAGSSHTSYGSDSTLVSRSSKSYPKFPQHSPNKTSASGSTPTPQPSAPGNLGAPRRPTRPSLSPFQGPRGSTNPSTSTGLGFSGSEFEQAIRSNITRNMNLNRRAPAFASPPIQSQVPCDPSLLHDPTPYIPRQPAPVTPITANTYPDPTWNTANSRIWIYQNLVTHCGFTQLGAHHVVMRWMGGGMALRHMSLFDWQTLTCSHHAGLHIFRRLN</sequence>
<gene>
    <name evidence="2" type="ORF">BPOR_0269g00030</name>
</gene>
<dbReference type="Proteomes" id="UP000297280">
    <property type="component" value="Unassembled WGS sequence"/>
</dbReference>
<feature type="region of interest" description="Disordered" evidence="1">
    <location>
        <begin position="1"/>
        <end position="78"/>
    </location>
</feature>
<feature type="compositionally biased region" description="Polar residues" evidence="1">
    <location>
        <begin position="360"/>
        <end position="378"/>
    </location>
</feature>
<keyword evidence="3" id="KW-1185">Reference proteome</keyword>
<feature type="compositionally biased region" description="Basic and acidic residues" evidence="1">
    <location>
        <begin position="446"/>
        <end position="458"/>
    </location>
</feature>
<feature type="compositionally biased region" description="Polar residues" evidence="1">
    <location>
        <begin position="416"/>
        <end position="425"/>
    </location>
</feature>
<feature type="compositionally biased region" description="Polar residues" evidence="1">
    <location>
        <begin position="614"/>
        <end position="626"/>
    </location>
</feature>
<dbReference type="AlphaFoldDB" id="A0A4Z1KLD9"/>
<feature type="compositionally biased region" description="Polar residues" evidence="1">
    <location>
        <begin position="536"/>
        <end position="551"/>
    </location>
</feature>
<protein>
    <submittedName>
        <fullName evidence="2">Uncharacterized protein</fullName>
    </submittedName>
</protein>
<feature type="compositionally biased region" description="Basic and acidic residues" evidence="1">
    <location>
        <begin position="320"/>
        <end position="330"/>
    </location>
</feature>
<proteinExistence type="predicted"/>
<feature type="compositionally biased region" description="Polar residues" evidence="1">
    <location>
        <begin position="577"/>
        <end position="607"/>
    </location>
</feature>
<evidence type="ECO:0000256" key="1">
    <source>
        <dbReference type="SAM" id="MobiDB-lite"/>
    </source>
</evidence>
<accession>A0A4Z1KLD9</accession>
<feature type="compositionally biased region" description="Basic and acidic residues" evidence="1">
    <location>
        <begin position="476"/>
        <end position="489"/>
    </location>
</feature>
<feature type="compositionally biased region" description="Basic and acidic residues" evidence="1">
    <location>
        <begin position="37"/>
        <end position="50"/>
    </location>
</feature>
<feature type="region of interest" description="Disordered" evidence="1">
    <location>
        <begin position="312"/>
        <end position="668"/>
    </location>
</feature>
<feature type="compositionally biased region" description="Basic residues" evidence="1">
    <location>
        <begin position="379"/>
        <end position="388"/>
    </location>
</feature>
<evidence type="ECO:0000313" key="2">
    <source>
        <dbReference type="EMBL" id="TGO86881.1"/>
    </source>
</evidence>
<feature type="compositionally biased region" description="Polar residues" evidence="1">
    <location>
        <begin position="490"/>
        <end position="507"/>
    </location>
</feature>
<evidence type="ECO:0000313" key="3">
    <source>
        <dbReference type="Proteomes" id="UP000297280"/>
    </source>
</evidence>